<feature type="signal peptide" evidence="1">
    <location>
        <begin position="1"/>
        <end position="19"/>
    </location>
</feature>
<evidence type="ECO:0000313" key="3">
    <source>
        <dbReference type="Proteomes" id="UP001495147"/>
    </source>
</evidence>
<dbReference type="InterPro" id="IPR013424">
    <property type="entry name" value="Ice-binding_C"/>
</dbReference>
<protein>
    <submittedName>
        <fullName evidence="2">PEP-CTERM sorting domain-containing protein</fullName>
    </submittedName>
</protein>
<dbReference type="NCBIfam" id="TIGR02595">
    <property type="entry name" value="PEP_CTERM"/>
    <property type="match status" value="1"/>
</dbReference>
<name>A0ABV0G271_9BURK</name>
<evidence type="ECO:0000256" key="1">
    <source>
        <dbReference type="SAM" id="SignalP"/>
    </source>
</evidence>
<dbReference type="Proteomes" id="UP001495147">
    <property type="component" value="Unassembled WGS sequence"/>
</dbReference>
<feature type="chain" id="PRO_5045727884" evidence="1">
    <location>
        <begin position="20"/>
        <end position="166"/>
    </location>
</feature>
<keyword evidence="3" id="KW-1185">Reference proteome</keyword>
<accession>A0ABV0G271</accession>
<organism evidence="2 3">
    <name type="scientific">Roseateles paludis</name>
    <dbReference type="NCBI Taxonomy" id="3145238"/>
    <lineage>
        <taxon>Bacteria</taxon>
        <taxon>Pseudomonadati</taxon>
        <taxon>Pseudomonadota</taxon>
        <taxon>Betaproteobacteria</taxon>
        <taxon>Burkholderiales</taxon>
        <taxon>Sphaerotilaceae</taxon>
        <taxon>Roseateles</taxon>
    </lineage>
</organism>
<proteinExistence type="predicted"/>
<evidence type="ECO:0000313" key="2">
    <source>
        <dbReference type="EMBL" id="MEO3691815.1"/>
    </source>
</evidence>
<dbReference type="EMBL" id="JBDPZD010000002">
    <property type="protein sequence ID" value="MEO3691815.1"/>
    <property type="molecule type" value="Genomic_DNA"/>
</dbReference>
<reference evidence="2 3" key="1">
    <citation type="submission" date="2024-05" db="EMBL/GenBank/DDBJ databases">
        <title>Roseateles sp. DJS-2-20 16S ribosomal RNA gene Genome sequencing and assembly.</title>
        <authorList>
            <person name="Woo H."/>
        </authorList>
    </citation>
    <scope>NUCLEOTIDE SEQUENCE [LARGE SCALE GENOMIC DNA]</scope>
    <source>
        <strain evidence="2 3">DJS-2-20</strain>
    </source>
</reference>
<sequence>MKTLALAAALALGAGTASAELLNFGATDLQDGSGGWGTAFSKTYHLHLDAGSWVSGQLFTKSVFGGQLPTVDVQSTLLRQGGTSVVWNETTPVDWDVTDAAVEQWSLPTQWFAAGDWDLIVSGITYADKSGEGFDVTVQVPEPTSAALVVLALAGVGVSQRRRKTA</sequence>
<comment type="caution">
    <text evidence="2">The sequence shown here is derived from an EMBL/GenBank/DDBJ whole genome shotgun (WGS) entry which is preliminary data.</text>
</comment>
<keyword evidence="1" id="KW-0732">Signal</keyword>
<gene>
    <name evidence="2" type="ORF">ABDJ85_10060</name>
</gene>
<dbReference type="RefSeq" id="WP_347704626.1">
    <property type="nucleotide sequence ID" value="NZ_JBDPZD010000002.1"/>
</dbReference>